<proteinExistence type="predicted"/>
<feature type="non-terminal residue" evidence="2">
    <location>
        <position position="1"/>
    </location>
</feature>
<protein>
    <submittedName>
        <fullName evidence="2">Siroheme decarboxylase AhbA, alternate heme biosynthesis pathway / Siroheme decarboxylase AhbB, alternate heme biosynthesis pathway</fullName>
    </submittedName>
</protein>
<gene>
    <name evidence="2" type="ORF">AVDCRST_MAG05-5047</name>
</gene>
<sequence length="59" mass="6529">GPRPQRRGVRERARRDGRGDGHNRARLPLLHPRVQKDARAVLYAGDGGLGAPLRRRAAV</sequence>
<dbReference type="AlphaFoldDB" id="A0A6J4U190"/>
<evidence type="ECO:0000256" key="1">
    <source>
        <dbReference type="SAM" id="MobiDB-lite"/>
    </source>
</evidence>
<accession>A0A6J4U190</accession>
<feature type="region of interest" description="Disordered" evidence="1">
    <location>
        <begin position="1"/>
        <end position="29"/>
    </location>
</feature>
<feature type="non-terminal residue" evidence="2">
    <location>
        <position position="59"/>
    </location>
</feature>
<organism evidence="2">
    <name type="scientific">uncultured Rubrobacteraceae bacterium</name>
    <dbReference type="NCBI Taxonomy" id="349277"/>
    <lineage>
        <taxon>Bacteria</taxon>
        <taxon>Bacillati</taxon>
        <taxon>Actinomycetota</taxon>
        <taxon>Rubrobacteria</taxon>
        <taxon>Rubrobacterales</taxon>
        <taxon>Rubrobacteraceae</taxon>
        <taxon>environmental samples</taxon>
    </lineage>
</organism>
<evidence type="ECO:0000313" key="2">
    <source>
        <dbReference type="EMBL" id="CAA9537611.1"/>
    </source>
</evidence>
<reference evidence="2" key="1">
    <citation type="submission" date="2020-02" db="EMBL/GenBank/DDBJ databases">
        <authorList>
            <person name="Meier V. D."/>
        </authorList>
    </citation>
    <scope>NUCLEOTIDE SEQUENCE</scope>
    <source>
        <strain evidence="2">AVDCRST_MAG05</strain>
    </source>
</reference>
<name>A0A6J4U190_9ACTN</name>
<feature type="compositionally biased region" description="Basic and acidic residues" evidence="1">
    <location>
        <begin position="8"/>
        <end position="23"/>
    </location>
</feature>
<dbReference type="EMBL" id="CADCVM010000534">
    <property type="protein sequence ID" value="CAA9537611.1"/>
    <property type="molecule type" value="Genomic_DNA"/>
</dbReference>